<evidence type="ECO:0000259" key="2">
    <source>
        <dbReference type="Pfam" id="PF01863"/>
    </source>
</evidence>
<dbReference type="Proteomes" id="UP000297318">
    <property type="component" value="Unassembled WGS sequence"/>
</dbReference>
<gene>
    <name evidence="3" type="ORF">SERN_0355</name>
</gene>
<dbReference type="CDD" id="cd07344">
    <property type="entry name" value="M48_yhfN_like"/>
    <property type="match status" value="1"/>
</dbReference>
<dbReference type="PANTHER" id="PTHR30399">
    <property type="entry name" value="UNCHARACTERIZED PROTEIN YGJP"/>
    <property type="match status" value="1"/>
</dbReference>
<keyword evidence="4" id="KW-1185">Reference proteome</keyword>
<dbReference type="InterPro" id="IPR002725">
    <property type="entry name" value="YgjP-like_metallopeptidase"/>
</dbReference>
<dbReference type="EMBL" id="RHPJ01000001">
    <property type="protein sequence ID" value="TGO06163.1"/>
    <property type="molecule type" value="Genomic_DNA"/>
</dbReference>
<dbReference type="RefSeq" id="WP_233251400.1">
    <property type="nucleotide sequence ID" value="NZ_RHPJ01000001.1"/>
</dbReference>
<feature type="domain" description="YgjP-like metallopeptidase" evidence="2">
    <location>
        <begin position="98"/>
        <end position="161"/>
    </location>
</feature>
<reference evidence="3 4" key="1">
    <citation type="submission" date="2018-11" db="EMBL/GenBank/DDBJ databases">
        <title>Complete genome sequencing of the Actinobacteria Serinibacter sp. K3-2.</title>
        <authorList>
            <person name="Rakitin A.L."/>
            <person name="Beletsky A.V."/>
            <person name="Mardanov A.V."/>
            <person name="Ravin N.V."/>
            <person name="Gromova A.S."/>
            <person name="Filippova S.N."/>
            <person name="Gal'Chenko V.F."/>
        </authorList>
    </citation>
    <scope>NUCLEOTIDE SEQUENCE [LARGE SCALE GENOMIC DNA]</scope>
    <source>
        <strain evidence="3 4">K3-2</strain>
    </source>
</reference>
<keyword evidence="3" id="KW-0378">Hydrolase</keyword>
<name>A0A4Z1E6S5_9MICO</name>
<dbReference type="InterPro" id="IPR053136">
    <property type="entry name" value="UTP_pyrophosphatase-like"/>
</dbReference>
<dbReference type="Pfam" id="PF01863">
    <property type="entry name" value="YgjP-like"/>
    <property type="match status" value="1"/>
</dbReference>
<dbReference type="Gene3D" id="3.30.2010.10">
    <property type="entry name" value="Metalloproteases ('zincins'), catalytic domain"/>
    <property type="match status" value="1"/>
</dbReference>
<dbReference type="GO" id="GO:0016787">
    <property type="term" value="F:hydrolase activity"/>
    <property type="evidence" value="ECO:0007669"/>
    <property type="project" value="UniProtKB-KW"/>
</dbReference>
<evidence type="ECO:0000256" key="1">
    <source>
        <dbReference type="SAM" id="MobiDB-lite"/>
    </source>
</evidence>
<dbReference type="AlphaFoldDB" id="A0A4Z1E6S5"/>
<proteinExistence type="predicted"/>
<feature type="compositionally biased region" description="Acidic residues" evidence="1">
    <location>
        <begin position="184"/>
        <end position="195"/>
    </location>
</feature>
<protein>
    <submittedName>
        <fullName evidence="3">Putative metal-dependent hydrolase</fullName>
    </submittedName>
</protein>
<evidence type="ECO:0000313" key="4">
    <source>
        <dbReference type="Proteomes" id="UP000297318"/>
    </source>
</evidence>
<feature type="region of interest" description="Disordered" evidence="1">
    <location>
        <begin position="181"/>
        <end position="201"/>
    </location>
</feature>
<dbReference type="PANTHER" id="PTHR30399:SF1">
    <property type="entry name" value="UTP PYROPHOSPHATASE"/>
    <property type="match status" value="1"/>
</dbReference>
<sequence length="201" mass="22570">MTSSDPLAQRVVPRADDPDVEVRRSRRRTRTVTAFREEGRIVVAIPARFTAAQEREWVEKMLARLARTERRRRPSDEALAARAAELSRTYLEGRARPTSVAWVTTMRRRWGSATPSTGEIRLSHQLQGVPGWVLDGVLVHELAHLVEANHTPLFRELTRRYPRQVESEAFLAGITWARGQGVDTADDGDGVDEGPEAGPVE</sequence>
<accession>A0A4Z1E6S5</accession>
<evidence type="ECO:0000313" key="3">
    <source>
        <dbReference type="EMBL" id="TGO06163.1"/>
    </source>
</evidence>
<feature type="region of interest" description="Disordered" evidence="1">
    <location>
        <begin position="1"/>
        <end position="25"/>
    </location>
</feature>
<feature type="compositionally biased region" description="Basic and acidic residues" evidence="1">
    <location>
        <begin position="13"/>
        <end position="23"/>
    </location>
</feature>
<comment type="caution">
    <text evidence="3">The sequence shown here is derived from an EMBL/GenBank/DDBJ whole genome shotgun (WGS) entry which is preliminary data.</text>
</comment>
<organism evidence="3 4">
    <name type="scientific">Serinibacter arcticus</name>
    <dbReference type="NCBI Taxonomy" id="1655435"/>
    <lineage>
        <taxon>Bacteria</taxon>
        <taxon>Bacillati</taxon>
        <taxon>Actinomycetota</taxon>
        <taxon>Actinomycetes</taxon>
        <taxon>Micrococcales</taxon>
        <taxon>Beutenbergiaceae</taxon>
        <taxon>Serinibacter</taxon>
    </lineage>
</organism>